<dbReference type="InterPro" id="IPR009016">
    <property type="entry name" value="Fe_hydrogenase"/>
</dbReference>
<dbReference type="PROSITE" id="PS51839">
    <property type="entry name" value="4FE4S_HC3"/>
    <property type="match status" value="1"/>
</dbReference>
<dbReference type="InterPro" id="IPR017900">
    <property type="entry name" value="4Fe4S_Fe_S_CS"/>
</dbReference>
<dbReference type="GO" id="GO:0005506">
    <property type="term" value="F:iron ion binding"/>
    <property type="evidence" value="ECO:0007669"/>
    <property type="project" value="InterPro"/>
</dbReference>
<dbReference type="Pfam" id="PF10588">
    <property type="entry name" value="NADH-G_4Fe-4S_3"/>
    <property type="match status" value="1"/>
</dbReference>
<keyword evidence="1" id="KW-0004">4Fe-4S</keyword>
<dbReference type="Pfam" id="PF02906">
    <property type="entry name" value="Fe_hyd_lg_C"/>
    <property type="match status" value="1"/>
</dbReference>
<keyword evidence="2" id="KW-0479">Metal-binding</keyword>
<dbReference type="Gene3D" id="3.10.20.740">
    <property type="match status" value="1"/>
</dbReference>
<keyword evidence="4" id="KW-0408">Iron</keyword>
<organism evidence="10 11">
    <name type="scientific">Desulfotomaculum nigrificans (strain DSM 14880 / VKM B-2319 / CO-1-SRB)</name>
    <name type="common">Desulfotomaculum carboxydivorans</name>
    <dbReference type="NCBI Taxonomy" id="868595"/>
    <lineage>
        <taxon>Bacteria</taxon>
        <taxon>Bacillati</taxon>
        <taxon>Bacillota</taxon>
        <taxon>Clostridia</taxon>
        <taxon>Eubacteriales</taxon>
        <taxon>Desulfotomaculaceae</taxon>
        <taxon>Desulfotomaculum</taxon>
    </lineage>
</organism>
<dbReference type="InterPro" id="IPR050340">
    <property type="entry name" value="Cytosolic_Fe-S_CAF"/>
</dbReference>
<dbReference type="InterPro" id="IPR036991">
    <property type="entry name" value="Fe_hydrogenase_ssu_sf"/>
</dbReference>
<evidence type="ECO:0000259" key="8">
    <source>
        <dbReference type="PROSITE" id="PS51379"/>
    </source>
</evidence>
<dbReference type="SUPFAM" id="SSF54292">
    <property type="entry name" value="2Fe-2S ferredoxin-like"/>
    <property type="match status" value="1"/>
</dbReference>
<dbReference type="Pfam" id="PF02256">
    <property type="entry name" value="Fe_hyd_SSU"/>
    <property type="match status" value="1"/>
</dbReference>
<dbReference type="NCBIfam" id="NF040763">
    <property type="entry name" value="FeFe_hydrog_A6"/>
    <property type="match status" value="1"/>
</dbReference>
<dbReference type="CDD" id="cd00207">
    <property type="entry name" value="fer2"/>
    <property type="match status" value="1"/>
</dbReference>
<evidence type="ECO:0000256" key="6">
    <source>
        <dbReference type="SAM" id="MobiDB-lite"/>
    </source>
</evidence>
<dbReference type="Gene3D" id="3.30.70.20">
    <property type="match status" value="1"/>
</dbReference>
<dbReference type="eggNOG" id="COG3383">
    <property type="taxonomic scope" value="Bacteria"/>
</dbReference>
<dbReference type="Gene3D" id="3.40.50.1780">
    <property type="match status" value="1"/>
</dbReference>
<dbReference type="Proteomes" id="UP000009226">
    <property type="component" value="Chromosome"/>
</dbReference>
<feature type="domain" description="4Fe-4S ferredoxin-type" evidence="8">
    <location>
        <begin position="182"/>
        <end position="211"/>
    </location>
</feature>
<dbReference type="InterPro" id="IPR054351">
    <property type="entry name" value="NADH_UbQ_OxRdtase_ferredoxin"/>
</dbReference>
<evidence type="ECO:0000256" key="2">
    <source>
        <dbReference type="ARBA" id="ARBA00022723"/>
    </source>
</evidence>
<dbReference type="Pfam" id="PF13510">
    <property type="entry name" value="Fer2_4"/>
    <property type="match status" value="1"/>
</dbReference>
<dbReference type="PROSITE" id="PS00198">
    <property type="entry name" value="4FE4S_FER_1"/>
    <property type="match status" value="1"/>
</dbReference>
<feature type="domain" description="2Fe-2S ferredoxin-type" evidence="7">
    <location>
        <begin position="1"/>
        <end position="77"/>
    </location>
</feature>
<dbReference type="PROSITE" id="PS51379">
    <property type="entry name" value="4FE4S_FER_2"/>
    <property type="match status" value="2"/>
</dbReference>
<dbReference type="InterPro" id="IPR049830">
    <property type="entry name" value="HndD"/>
</dbReference>
<dbReference type="eggNOG" id="COG4624">
    <property type="taxonomic scope" value="Bacteria"/>
</dbReference>
<proteinExistence type="predicted"/>
<dbReference type="SMART" id="SM00929">
    <property type="entry name" value="NADH-G_4Fe-4S_3"/>
    <property type="match status" value="1"/>
</dbReference>
<evidence type="ECO:0000313" key="11">
    <source>
        <dbReference type="Proteomes" id="UP000009226"/>
    </source>
</evidence>
<dbReference type="HOGENOM" id="CLU_018240_2_1_9"/>
<evidence type="ECO:0000256" key="1">
    <source>
        <dbReference type="ARBA" id="ARBA00022485"/>
    </source>
</evidence>
<dbReference type="STRING" id="868595.Desca_1017"/>
<evidence type="ECO:0000256" key="3">
    <source>
        <dbReference type="ARBA" id="ARBA00022737"/>
    </source>
</evidence>
<dbReference type="InterPro" id="IPR017896">
    <property type="entry name" value="4Fe4S_Fe-S-bd"/>
</dbReference>
<gene>
    <name evidence="10" type="ordered locus">Desca_1017</name>
</gene>
<dbReference type="NCBIfam" id="TIGR02512">
    <property type="entry name" value="FeFe_hydrog_A"/>
    <property type="match status" value="1"/>
</dbReference>
<keyword evidence="11" id="KW-1185">Reference proteome</keyword>
<dbReference type="InterPro" id="IPR003149">
    <property type="entry name" value="Fe_hydrogenase_ssu"/>
</dbReference>
<sequence>MKVIINGQPITTDRPMTILEAARICDIHIPTLCYHAKLGVAGNCGICVVEVAGSANPVLACETEITEGMEIVTDSARVKALRERRLREILSSHPNDCLTCFRSQGDCQLQDLVYQLGIDMDTVTFRSQAQMVDKDLSSPSLLRDMNKCIKCGRCVAVCDQVQGIGALGYVRHGAEEIIDTVSGLPIAETSCIYCGQCINVCPVGAITENLSIYQFTKAVADPDMTVLVQIAPAVKVALGEEFKLPAGTDVSGKLVTALRLLGVDKVFNTDFSADLTIMEEGTEFLGRLNNSGQLPMITSCCPSWVKFAEQNYPQLLPHLSSCKSPQQMFGAIAKTFYAQKENLNPGKICVVSVMPCVTKKFEASRPEMARDGIREVDIVLTTRELAKLIRLNKINFNQLADGDFDYDLGFATGAGTIFGVTGGVMEAAVRTISEVITGTQREKIEFMPVRGLAGVKEAEITLNGQTLRLAVVSGARNAARIMEQIKDGSSPYHFIEVMGCPGGCIAGGGQPLPVMSTEIQNRARGLYAIDEGKAVRKSHENPAIKAVYEQFLTEPNGHLAHELLHTHYTDRSNISKGGTNDDCSENKRQACAG</sequence>
<evidence type="ECO:0000259" key="9">
    <source>
        <dbReference type="PROSITE" id="PS51839"/>
    </source>
</evidence>
<dbReference type="Pfam" id="PF22117">
    <property type="entry name" value="Fer4_Nqo3"/>
    <property type="match status" value="1"/>
</dbReference>
<dbReference type="EMBL" id="CP002736">
    <property type="protein sequence ID" value="AEF93888.1"/>
    <property type="molecule type" value="Genomic_DNA"/>
</dbReference>
<evidence type="ECO:0000259" key="7">
    <source>
        <dbReference type="PROSITE" id="PS51085"/>
    </source>
</evidence>
<dbReference type="PROSITE" id="PS51085">
    <property type="entry name" value="2FE2S_FER_2"/>
    <property type="match status" value="1"/>
</dbReference>
<dbReference type="AlphaFoldDB" id="F6B2Q9"/>
<feature type="domain" description="4Fe-4S His(Cys)3-ligated-type" evidence="9">
    <location>
        <begin position="77"/>
        <end position="117"/>
    </location>
</feature>
<evidence type="ECO:0000313" key="10">
    <source>
        <dbReference type="EMBL" id="AEF93888.1"/>
    </source>
</evidence>
<dbReference type="SUPFAM" id="SSF53920">
    <property type="entry name" value="Fe-only hydrogenase"/>
    <property type="match status" value="1"/>
</dbReference>
<accession>F6B2Q9</accession>
<evidence type="ECO:0000256" key="5">
    <source>
        <dbReference type="ARBA" id="ARBA00023014"/>
    </source>
</evidence>
<dbReference type="Gene3D" id="3.40.950.10">
    <property type="entry name" value="Fe-only Hydrogenase (Larger Subunit), Chain L, domain 3"/>
    <property type="match status" value="1"/>
</dbReference>
<name>F6B2Q9_DESCC</name>
<protein>
    <submittedName>
        <fullName evidence="10">Hydrogenase, Fe-only</fullName>
        <ecNumber evidence="10">1.12.7.2</ecNumber>
    </submittedName>
</protein>
<keyword evidence="3" id="KW-0677">Repeat</keyword>
<dbReference type="FunFam" id="3.30.70.20:FF:000035">
    <property type="entry name" value="Iron hydrogenase 1"/>
    <property type="match status" value="1"/>
</dbReference>
<dbReference type="GO" id="GO:0008901">
    <property type="term" value="F:ferredoxin hydrogenase activity"/>
    <property type="evidence" value="ECO:0007669"/>
    <property type="project" value="UniProtKB-EC"/>
</dbReference>
<keyword evidence="10" id="KW-0560">Oxidoreductase</keyword>
<dbReference type="InterPro" id="IPR001041">
    <property type="entry name" value="2Fe-2S_ferredoxin-type"/>
</dbReference>
<feature type="compositionally biased region" description="Basic and acidic residues" evidence="6">
    <location>
        <begin position="584"/>
        <end position="593"/>
    </location>
</feature>
<dbReference type="SUPFAM" id="SSF54862">
    <property type="entry name" value="4Fe-4S ferredoxins"/>
    <property type="match status" value="1"/>
</dbReference>
<dbReference type="RefSeq" id="WP_003543967.1">
    <property type="nucleotide sequence ID" value="NC_015565.1"/>
</dbReference>
<reference evidence="10 11" key="1">
    <citation type="submission" date="2011-05" db="EMBL/GenBank/DDBJ databases">
        <title>Complete sequence of Desulfotomaculum carboxydivorans CO-1-SRB.</title>
        <authorList>
            <consortium name="US DOE Joint Genome Institute"/>
            <person name="Lucas S."/>
            <person name="Han J."/>
            <person name="Lapidus A."/>
            <person name="Cheng J.-F."/>
            <person name="Goodwin L."/>
            <person name="Pitluck S."/>
            <person name="Peters L."/>
            <person name="Mikhailova N."/>
            <person name="Lu M."/>
            <person name="Han C."/>
            <person name="Tapia R."/>
            <person name="Land M."/>
            <person name="Hauser L."/>
            <person name="Kyrpides N."/>
            <person name="Ivanova N."/>
            <person name="Pagani I."/>
            <person name="Stams A."/>
            <person name="Plugge C."/>
            <person name="Muyzer G."/>
            <person name="Kuever J."/>
            <person name="Parshina S."/>
            <person name="Ivanova A."/>
            <person name="Nazina T."/>
            <person name="Woyke T."/>
        </authorList>
    </citation>
    <scope>NUCLEOTIDE SEQUENCE [LARGE SCALE GENOMIC DNA]</scope>
    <source>
        <strain evidence="11">DSM 14880 / VKM B-2319 / CO-1-SRB</strain>
    </source>
</reference>
<dbReference type="InterPro" id="IPR019574">
    <property type="entry name" value="NADH_UbQ_OxRdtase_Gsu_4Fe4S-bd"/>
</dbReference>
<dbReference type="InterPro" id="IPR036010">
    <property type="entry name" value="2Fe-2S_ferredoxin-like_sf"/>
</dbReference>
<dbReference type="KEGG" id="dca:Desca_1017"/>
<dbReference type="Gene3D" id="4.10.260.20">
    <property type="entry name" value="Iron hydrogenase, small subunit"/>
    <property type="match status" value="1"/>
</dbReference>
<dbReference type="GO" id="GO:0051539">
    <property type="term" value="F:4 iron, 4 sulfur cluster binding"/>
    <property type="evidence" value="ECO:0007669"/>
    <property type="project" value="UniProtKB-KW"/>
</dbReference>
<keyword evidence="5" id="KW-0411">Iron-sulfur</keyword>
<feature type="domain" description="4Fe-4S ferredoxin-type" evidence="8">
    <location>
        <begin position="139"/>
        <end position="169"/>
    </location>
</feature>
<dbReference type="InterPro" id="IPR004108">
    <property type="entry name" value="Fe_hydrogenase_lsu_C"/>
</dbReference>
<dbReference type="InterPro" id="IPR013352">
    <property type="entry name" value="Fe_hydrogenase_subset"/>
</dbReference>
<dbReference type="EC" id="1.12.7.2" evidence="10"/>
<feature type="region of interest" description="Disordered" evidence="6">
    <location>
        <begin position="571"/>
        <end position="593"/>
    </location>
</feature>
<dbReference type="PANTHER" id="PTHR11615">
    <property type="entry name" value="NITRATE, FORMATE, IRON DEHYDROGENASE"/>
    <property type="match status" value="1"/>
</dbReference>
<evidence type="ECO:0000256" key="4">
    <source>
        <dbReference type="ARBA" id="ARBA00023004"/>
    </source>
</evidence>
<dbReference type="SMART" id="SM00902">
    <property type="entry name" value="Fe_hyd_SSU"/>
    <property type="match status" value="1"/>
</dbReference>